<dbReference type="SMART" id="SM00422">
    <property type="entry name" value="HTH_MERR"/>
    <property type="match status" value="1"/>
</dbReference>
<dbReference type="Proteomes" id="UP000036426">
    <property type="component" value="Unassembled WGS sequence"/>
</dbReference>
<dbReference type="Proteomes" id="UP000029227">
    <property type="component" value="Unassembled WGS sequence"/>
</dbReference>
<evidence type="ECO:0000259" key="2">
    <source>
        <dbReference type="PROSITE" id="PS50937"/>
    </source>
</evidence>
<dbReference type="OrthoDB" id="9803659at2"/>
<keyword evidence="6" id="KW-1185">Reference proteome</keyword>
<keyword evidence="1" id="KW-0238">DNA-binding</keyword>
<reference evidence="4 6" key="2">
    <citation type="submission" date="2015-05" db="EMBL/GenBank/DDBJ databases">
        <title>Photobacterium galathea sp. nov.</title>
        <authorList>
            <person name="Machado H."/>
            <person name="Gram L."/>
        </authorList>
    </citation>
    <scope>NUCLEOTIDE SEQUENCE [LARGE SCALE GENOMIC DNA]</scope>
    <source>
        <strain evidence="4 6">DSM 25995</strain>
    </source>
</reference>
<evidence type="ECO:0000313" key="5">
    <source>
        <dbReference type="Proteomes" id="UP000029227"/>
    </source>
</evidence>
<evidence type="ECO:0000313" key="6">
    <source>
        <dbReference type="Proteomes" id="UP000036426"/>
    </source>
</evidence>
<dbReference type="EMBL" id="BBMN01000006">
    <property type="protein sequence ID" value="GAL05048.1"/>
    <property type="molecule type" value="Genomic_DNA"/>
</dbReference>
<dbReference type="CDD" id="cd04776">
    <property type="entry name" value="HTH_GnyR"/>
    <property type="match status" value="1"/>
</dbReference>
<dbReference type="PATRIC" id="fig|754436.4.peg.2113"/>
<sequence>MLTKTTGRNDTYSISQLAEEFSVTLRSIRFYENQGLLSPTRQGQHRIFSSRDRARLKLILRGKRLGFSLLEIQELFNLYDADVQSKGQLQTMLNTIRHRQQKLQQQQTDINLIMMELSAAERQCYKQLDKYE</sequence>
<dbReference type="PANTHER" id="PTHR30204">
    <property type="entry name" value="REDOX-CYCLING DRUG-SENSING TRANSCRIPTIONAL ACTIVATOR SOXR"/>
    <property type="match status" value="1"/>
</dbReference>
<dbReference type="PROSITE" id="PS50937">
    <property type="entry name" value="HTH_MERR_2"/>
    <property type="match status" value="1"/>
</dbReference>
<evidence type="ECO:0000313" key="3">
    <source>
        <dbReference type="EMBL" id="GAL05048.1"/>
    </source>
</evidence>
<dbReference type="PANTHER" id="PTHR30204:SF58">
    <property type="entry name" value="HTH-TYPE TRANSCRIPTIONAL REGULATOR YFMP"/>
    <property type="match status" value="1"/>
</dbReference>
<evidence type="ECO:0000313" key="4">
    <source>
        <dbReference type="EMBL" id="KLV01125.1"/>
    </source>
</evidence>
<dbReference type="EMBL" id="LDOV01000017">
    <property type="protein sequence ID" value="KLV01125.1"/>
    <property type="molecule type" value="Genomic_DNA"/>
</dbReference>
<dbReference type="AlphaFoldDB" id="A0A090QS30"/>
<accession>A0A090QS30</accession>
<name>A0A090QS30_9GAMM</name>
<dbReference type="InterPro" id="IPR009061">
    <property type="entry name" value="DNA-bd_dom_put_sf"/>
</dbReference>
<comment type="caution">
    <text evidence="3">The sequence shown here is derived from an EMBL/GenBank/DDBJ whole genome shotgun (WGS) entry which is preliminary data.</text>
</comment>
<evidence type="ECO:0000256" key="1">
    <source>
        <dbReference type="ARBA" id="ARBA00023125"/>
    </source>
</evidence>
<proteinExistence type="predicted"/>
<dbReference type="GO" id="GO:0003700">
    <property type="term" value="F:DNA-binding transcription factor activity"/>
    <property type="evidence" value="ECO:0007669"/>
    <property type="project" value="InterPro"/>
</dbReference>
<protein>
    <submittedName>
        <fullName evidence="4">MerR family transcriptional regulator</fullName>
    </submittedName>
    <submittedName>
        <fullName evidence="3">Predicted transcriptional regulator LiuR of leucine degradation pathway MerR family</fullName>
    </submittedName>
</protein>
<gene>
    <name evidence="4" type="ORF">ABT58_09985</name>
    <name evidence="3" type="ORF">JCM19237_3431</name>
</gene>
<dbReference type="Gene3D" id="1.10.1660.10">
    <property type="match status" value="1"/>
</dbReference>
<organism evidence="3 5">
    <name type="scientific">Photobacterium aphoticum</name>
    <dbReference type="NCBI Taxonomy" id="754436"/>
    <lineage>
        <taxon>Bacteria</taxon>
        <taxon>Pseudomonadati</taxon>
        <taxon>Pseudomonadota</taxon>
        <taxon>Gammaproteobacteria</taxon>
        <taxon>Vibrionales</taxon>
        <taxon>Vibrionaceae</taxon>
        <taxon>Photobacterium</taxon>
    </lineage>
</organism>
<reference evidence="3 5" key="1">
    <citation type="journal article" date="2014" name="Genome Announc.">
        <title>Draft Genome Sequences of Two Vibrionaceae Species, Vibrio ponticus C121 and Photobacterium aphoticum C119, Isolated as Coral Reef Microbiota.</title>
        <authorList>
            <person name="Al-saari N."/>
            <person name="Meirelles P.M."/>
            <person name="Mino S."/>
            <person name="Suda W."/>
            <person name="Oshima K."/>
            <person name="Hattori M."/>
            <person name="Ohkuma M."/>
            <person name="Thompson F.L."/>
            <person name="Gomez-Gil B."/>
            <person name="Sawabe T."/>
            <person name="Sawabe T."/>
        </authorList>
    </citation>
    <scope>NUCLEOTIDE SEQUENCE [LARGE SCALE GENOMIC DNA]</scope>
    <source>
        <strain evidence="3 5">JCM 19237</strain>
    </source>
</reference>
<dbReference type="InterPro" id="IPR047057">
    <property type="entry name" value="MerR_fam"/>
</dbReference>
<dbReference type="eggNOG" id="COG0789">
    <property type="taxonomic scope" value="Bacteria"/>
</dbReference>
<dbReference type="GO" id="GO:0003677">
    <property type="term" value="F:DNA binding"/>
    <property type="evidence" value="ECO:0007669"/>
    <property type="project" value="UniProtKB-KW"/>
</dbReference>
<dbReference type="RefSeq" id="WP_047874243.1">
    <property type="nucleotide sequence ID" value="NZ_BMYC01000002.1"/>
</dbReference>
<feature type="domain" description="HTH merR-type" evidence="2">
    <location>
        <begin position="11"/>
        <end position="78"/>
    </location>
</feature>
<dbReference type="InterPro" id="IPR000551">
    <property type="entry name" value="MerR-type_HTH_dom"/>
</dbReference>
<dbReference type="SUPFAM" id="SSF46955">
    <property type="entry name" value="Putative DNA-binding domain"/>
    <property type="match status" value="1"/>
</dbReference>
<dbReference type="Pfam" id="PF13411">
    <property type="entry name" value="MerR_1"/>
    <property type="match status" value="1"/>
</dbReference>
<dbReference type="STRING" id="754436.JCM19237_3431"/>